<feature type="domain" description="ArsA/GET3 Anion-transporting ATPase-like" evidence="1">
    <location>
        <begin position="173"/>
        <end position="238"/>
    </location>
</feature>
<dbReference type="Gene3D" id="3.40.50.300">
    <property type="entry name" value="P-loop containing nucleotide triphosphate hydrolases"/>
    <property type="match status" value="1"/>
</dbReference>
<dbReference type="AlphaFoldDB" id="A0A346XT17"/>
<evidence type="ECO:0000259" key="1">
    <source>
        <dbReference type="Pfam" id="PF02374"/>
    </source>
</evidence>
<dbReference type="PANTHER" id="PTHR10803:SF31">
    <property type="entry name" value="ATPASE RV3679-RELATED"/>
    <property type="match status" value="1"/>
</dbReference>
<dbReference type="OrthoDB" id="5242836at2"/>
<dbReference type="GO" id="GO:0016887">
    <property type="term" value="F:ATP hydrolysis activity"/>
    <property type="evidence" value="ECO:0007669"/>
    <property type="project" value="InterPro"/>
</dbReference>
<organism evidence="2 3">
    <name type="scientific">Euzebya pacifica</name>
    <dbReference type="NCBI Taxonomy" id="1608957"/>
    <lineage>
        <taxon>Bacteria</taxon>
        <taxon>Bacillati</taxon>
        <taxon>Actinomycetota</taxon>
        <taxon>Nitriliruptoria</taxon>
        <taxon>Euzebyales</taxon>
    </lineage>
</organism>
<feature type="domain" description="ArsA/GET3 Anion-transporting ATPase-like" evidence="1">
    <location>
        <begin position="10"/>
        <end position="166"/>
    </location>
</feature>
<accession>A0A346XT17</accession>
<keyword evidence="3" id="KW-1185">Reference proteome</keyword>
<dbReference type="SUPFAM" id="SSF52540">
    <property type="entry name" value="P-loop containing nucleoside triphosphate hydrolases"/>
    <property type="match status" value="1"/>
</dbReference>
<name>A0A346XT17_9ACTN</name>
<dbReference type="GO" id="GO:0005524">
    <property type="term" value="F:ATP binding"/>
    <property type="evidence" value="ECO:0007669"/>
    <property type="project" value="InterPro"/>
</dbReference>
<protein>
    <submittedName>
        <fullName evidence="2">Arsenical pump-driving ATPase</fullName>
    </submittedName>
</protein>
<proteinExistence type="predicted"/>
<dbReference type="RefSeq" id="WP_114590181.1">
    <property type="nucleotide sequence ID" value="NZ_CP031165.1"/>
</dbReference>
<dbReference type="InterPro" id="IPR016300">
    <property type="entry name" value="ATPase_ArsA/GET3"/>
</dbReference>
<dbReference type="PANTHER" id="PTHR10803">
    <property type="entry name" value="ARSENICAL PUMP-DRIVING ATPASE ARSENITE-TRANSLOCATING ATPASE"/>
    <property type="match status" value="1"/>
</dbReference>
<evidence type="ECO:0000313" key="3">
    <source>
        <dbReference type="Proteomes" id="UP000264006"/>
    </source>
</evidence>
<reference evidence="2 3" key="1">
    <citation type="submission" date="2018-09" db="EMBL/GenBank/DDBJ databases">
        <title>Complete genome sequence of Euzebya sp. DY32-46 isolated from seawater of Pacific Ocean.</title>
        <authorList>
            <person name="Xu L."/>
            <person name="Wu Y.-H."/>
            <person name="Xu X.-W."/>
        </authorList>
    </citation>
    <scope>NUCLEOTIDE SEQUENCE [LARGE SCALE GENOMIC DNA]</scope>
    <source>
        <strain evidence="2 3">DY32-46</strain>
    </source>
</reference>
<dbReference type="InterPro" id="IPR027417">
    <property type="entry name" value="P-loop_NTPase"/>
</dbReference>
<dbReference type="InterPro" id="IPR025723">
    <property type="entry name" value="ArsA/GET3_ATPase-like"/>
</dbReference>
<dbReference type="Pfam" id="PF02374">
    <property type="entry name" value="ArsA_ATPase"/>
    <property type="match status" value="2"/>
</dbReference>
<gene>
    <name evidence="2" type="ORF">DVS28_a0663</name>
</gene>
<dbReference type="Proteomes" id="UP000264006">
    <property type="component" value="Chromosome"/>
</dbReference>
<dbReference type="EMBL" id="CP031165">
    <property type="protein sequence ID" value="AXV05364.1"/>
    <property type="molecule type" value="Genomic_DNA"/>
</dbReference>
<sequence>MDASQLLSRRLLLVTGKGGVGKSTLAASLALAGSRLGRRTCLVEVEGRQAFSSIFSTAPWDFEEREFRPSLYGLSIDPEASLTEYLSMFYGAQRITKLVARTPAVEFATQAAPGIKDVLLIGKVKEMERRRRDDGQFEYDLIVVDAPPTGRIVNFLAAPDATTELVNVGPVRQQAQTVIDMLTDSSRTAVLLTTLLEEMPVTETADSIRDLTQLGVPLGPVLINRAVQPAMDDAALKHLAGMDREAVQRVLADLGIDDVDASTAEALLDTGHTHLGRLDLAERMRQRVADEIDLPSLELPFVADATRPEEIVTAIAATLEDRL</sequence>
<evidence type="ECO:0000313" key="2">
    <source>
        <dbReference type="EMBL" id="AXV05364.1"/>
    </source>
</evidence>
<dbReference type="KEGG" id="euz:DVS28_a0663"/>